<sequence>MNGPAEYRQKAAALEAMVKRGSLRVIDDHNVALEEIVQSDTWPDDILITDLECTMCGEKFELFANTYHGSAQWSGAKGK</sequence>
<organism evidence="1 2">
    <name type="scientific">Granulicella cerasi</name>
    <dbReference type="NCBI Taxonomy" id="741063"/>
    <lineage>
        <taxon>Bacteria</taxon>
        <taxon>Pseudomonadati</taxon>
        <taxon>Acidobacteriota</taxon>
        <taxon>Terriglobia</taxon>
        <taxon>Terriglobales</taxon>
        <taxon>Acidobacteriaceae</taxon>
        <taxon>Granulicella</taxon>
    </lineage>
</organism>
<dbReference type="Proteomes" id="UP001596391">
    <property type="component" value="Unassembled WGS sequence"/>
</dbReference>
<gene>
    <name evidence="1" type="ORF">ACFQBQ_15845</name>
</gene>
<protein>
    <submittedName>
        <fullName evidence="1">Uncharacterized protein</fullName>
    </submittedName>
</protein>
<dbReference type="EMBL" id="JBHSWI010000001">
    <property type="protein sequence ID" value="MFC6647021.1"/>
    <property type="molecule type" value="Genomic_DNA"/>
</dbReference>
<evidence type="ECO:0000313" key="1">
    <source>
        <dbReference type="EMBL" id="MFC6647021.1"/>
    </source>
</evidence>
<evidence type="ECO:0000313" key="2">
    <source>
        <dbReference type="Proteomes" id="UP001596391"/>
    </source>
</evidence>
<comment type="caution">
    <text evidence="1">The sequence shown here is derived from an EMBL/GenBank/DDBJ whole genome shotgun (WGS) entry which is preliminary data.</text>
</comment>
<reference evidence="2" key="1">
    <citation type="journal article" date="2019" name="Int. J. Syst. Evol. Microbiol.">
        <title>The Global Catalogue of Microorganisms (GCM) 10K type strain sequencing project: providing services to taxonomists for standard genome sequencing and annotation.</title>
        <authorList>
            <consortium name="The Broad Institute Genomics Platform"/>
            <consortium name="The Broad Institute Genome Sequencing Center for Infectious Disease"/>
            <person name="Wu L."/>
            <person name="Ma J."/>
        </authorList>
    </citation>
    <scope>NUCLEOTIDE SEQUENCE [LARGE SCALE GENOMIC DNA]</scope>
    <source>
        <strain evidence="2">CGMCC 1.16026</strain>
    </source>
</reference>
<name>A0ABW1ZE61_9BACT</name>
<proteinExistence type="predicted"/>
<accession>A0ABW1ZE61</accession>
<dbReference type="RefSeq" id="WP_263371044.1">
    <property type="nucleotide sequence ID" value="NZ_JAGSYD010000002.1"/>
</dbReference>
<keyword evidence="2" id="KW-1185">Reference proteome</keyword>